<sequence>MSNLVLKLVKDLINCPSITPDDHNCQKIIVDKLSSIGFKIEFFNKNGVTNLWAVYGNNSPLLVFAGHTDVVPPGPLNCWNSDPFHATERNGFLYGRGAADMKSSIAAFIIAIEELIRDNGNNFFGSIGILLTSDEEGPAKDGTLHVCQQLKQRNLNIDYCIVGEPTSEFILGDTCKKGRRGSLSAHLSVKGIEGHIAYPKIIDNPIHKISIIISDLVNTKWDNGNEYFEPTSFQISNIHAGNGATNVVPGTVELDFNLRFSSEIDDIKIKNIVNNILKKYNTIYDINWNLNAKPFITKSGLLTKSIIQAIKSETGIETKLSTSGGTSDGRFLIDIADEVIEFGPCNNTIHKYNECIKISDLEKMKNIYKHTLELLLI</sequence>
<evidence type="ECO:0000256" key="9">
    <source>
        <dbReference type="ARBA" id="ARBA00022833"/>
    </source>
</evidence>
<dbReference type="PANTHER" id="PTHR43808">
    <property type="entry name" value="ACETYLORNITHINE DEACETYLASE"/>
    <property type="match status" value="1"/>
</dbReference>
<evidence type="ECO:0000256" key="13">
    <source>
        <dbReference type="ARBA" id="ARBA00031891"/>
    </source>
</evidence>
<keyword evidence="9 15" id="KW-0862">Zinc</keyword>
<keyword evidence="7 15" id="KW-0479">Metal-binding</keyword>
<dbReference type="OrthoDB" id="9809784at2"/>
<evidence type="ECO:0000256" key="8">
    <source>
        <dbReference type="ARBA" id="ARBA00022801"/>
    </source>
</evidence>
<dbReference type="EC" id="3.5.1.18" evidence="4 15"/>
<evidence type="ECO:0000256" key="4">
    <source>
        <dbReference type="ARBA" id="ARBA00011921"/>
    </source>
</evidence>
<organism evidence="17 18">
    <name type="scientific">Candidatus Kinetoplastidibacterium kentomonadis</name>
    <dbReference type="NCBI Taxonomy" id="1576550"/>
    <lineage>
        <taxon>Bacteria</taxon>
        <taxon>Pseudomonadati</taxon>
        <taxon>Pseudomonadota</taxon>
        <taxon>Betaproteobacteria</taxon>
        <taxon>Candidatus Kinetoplastidibacterium</taxon>
    </lineage>
</organism>
<comment type="cofactor">
    <cofactor evidence="15">
        <name>Zn(2+)</name>
        <dbReference type="ChEBI" id="CHEBI:29105"/>
    </cofactor>
    <cofactor evidence="15">
        <name>Co(2+)</name>
        <dbReference type="ChEBI" id="CHEBI:48828"/>
    </cofactor>
    <text evidence="15">Binds 2 Zn(2+) or Co(2+) ions per subunit.</text>
</comment>
<dbReference type="InterPro" id="IPR011650">
    <property type="entry name" value="Peptidase_M20_dimer"/>
</dbReference>
<dbReference type="GO" id="GO:0019877">
    <property type="term" value="P:diaminopimelate biosynthetic process"/>
    <property type="evidence" value="ECO:0007669"/>
    <property type="project" value="UniProtKB-UniRule"/>
</dbReference>
<evidence type="ECO:0000256" key="7">
    <source>
        <dbReference type="ARBA" id="ARBA00022723"/>
    </source>
</evidence>
<comment type="similarity">
    <text evidence="2 15">Belongs to the peptidase M20A family. DapE subfamily.</text>
</comment>
<feature type="binding site" evidence="15">
    <location>
        <position position="67"/>
    </location>
    <ligand>
        <name>Zn(2+)</name>
        <dbReference type="ChEBI" id="CHEBI:29105"/>
        <label>1</label>
    </ligand>
</feature>
<keyword evidence="18" id="KW-1185">Reference proteome</keyword>
<dbReference type="HAMAP" id="MF_01690">
    <property type="entry name" value="DapE"/>
    <property type="match status" value="1"/>
</dbReference>
<dbReference type="NCBIfam" id="NF009557">
    <property type="entry name" value="PRK13009.1"/>
    <property type="match status" value="1"/>
</dbReference>
<dbReference type="UniPathway" id="UPA00034">
    <property type="reaction ID" value="UER00021"/>
</dbReference>
<dbReference type="SUPFAM" id="SSF53187">
    <property type="entry name" value="Zn-dependent exopeptidases"/>
    <property type="match status" value="1"/>
</dbReference>
<dbReference type="InterPro" id="IPR005941">
    <property type="entry name" value="DapE_proteobac"/>
</dbReference>
<comment type="function">
    <text evidence="15">Catalyzes the hydrolysis of N-succinyl-L,L-diaminopimelic acid (SDAP), forming succinate and LL-2,6-diaminopimelate (DAP), an intermediate involved in the bacterial biosynthesis of lysine and meso-diaminopimelic acid, an essential component of bacterial cell walls.</text>
</comment>
<evidence type="ECO:0000256" key="12">
    <source>
        <dbReference type="ARBA" id="ARBA00023285"/>
    </source>
</evidence>
<keyword evidence="12 15" id="KW-0170">Cobalt</keyword>
<dbReference type="InterPro" id="IPR050072">
    <property type="entry name" value="Peptidase_M20A"/>
</dbReference>
<proteinExistence type="inferred from homology"/>
<dbReference type="InterPro" id="IPR002933">
    <property type="entry name" value="Peptidase_M20"/>
</dbReference>
<dbReference type="GO" id="GO:0008270">
    <property type="term" value="F:zinc ion binding"/>
    <property type="evidence" value="ECO:0007669"/>
    <property type="project" value="UniProtKB-UniRule"/>
</dbReference>
<keyword evidence="6 15" id="KW-0028">Amino-acid biosynthesis</keyword>
<dbReference type="CDD" id="cd03891">
    <property type="entry name" value="M20_DapE_proteobac"/>
    <property type="match status" value="1"/>
</dbReference>
<dbReference type="GO" id="GO:0009014">
    <property type="term" value="F:succinyl-diaminopimelate desuccinylase activity"/>
    <property type="evidence" value="ECO:0007669"/>
    <property type="project" value="UniProtKB-UniRule"/>
</dbReference>
<dbReference type="NCBIfam" id="TIGR01246">
    <property type="entry name" value="dapE_proteo"/>
    <property type="match status" value="1"/>
</dbReference>
<evidence type="ECO:0000256" key="5">
    <source>
        <dbReference type="ARBA" id="ARBA00022391"/>
    </source>
</evidence>
<comment type="catalytic activity">
    <reaction evidence="14 15">
        <text>N-succinyl-(2S,6S)-2,6-diaminopimelate + H2O = (2S,6S)-2,6-diaminopimelate + succinate</text>
        <dbReference type="Rhea" id="RHEA:22608"/>
        <dbReference type="ChEBI" id="CHEBI:15377"/>
        <dbReference type="ChEBI" id="CHEBI:30031"/>
        <dbReference type="ChEBI" id="CHEBI:57609"/>
        <dbReference type="ChEBI" id="CHEBI:58087"/>
        <dbReference type="EC" id="3.5.1.18"/>
    </reaction>
</comment>
<gene>
    <name evidence="15 17" type="primary">dapE</name>
    <name evidence="17" type="ORF">CKSOR_00227</name>
</gene>
<dbReference type="PANTHER" id="PTHR43808:SF31">
    <property type="entry name" value="N-ACETYL-L-CITRULLINE DEACETYLASE"/>
    <property type="match status" value="1"/>
</dbReference>
<keyword evidence="8 15" id="KW-0378">Hydrolase</keyword>
<dbReference type="GO" id="GO:0008777">
    <property type="term" value="F:acetylornithine deacetylase activity"/>
    <property type="evidence" value="ECO:0007669"/>
    <property type="project" value="TreeGrafter"/>
</dbReference>
<feature type="binding site" evidence="15">
    <location>
        <position position="350"/>
    </location>
    <ligand>
        <name>Zn(2+)</name>
        <dbReference type="ChEBI" id="CHEBI:29105"/>
        <label>2</label>
    </ligand>
</feature>
<comment type="subunit">
    <text evidence="3 15">Homodimer.</text>
</comment>
<evidence type="ECO:0000313" key="17">
    <source>
        <dbReference type="EMBL" id="AWD32350.1"/>
    </source>
</evidence>
<dbReference type="GO" id="GO:0009089">
    <property type="term" value="P:lysine biosynthetic process via diaminopimelate"/>
    <property type="evidence" value="ECO:0007669"/>
    <property type="project" value="UniProtKB-UniRule"/>
</dbReference>
<feature type="binding site" evidence="15">
    <location>
        <position position="100"/>
    </location>
    <ligand>
        <name>Zn(2+)</name>
        <dbReference type="ChEBI" id="CHEBI:29105"/>
        <label>2</label>
    </ligand>
</feature>
<dbReference type="Gene3D" id="3.40.630.10">
    <property type="entry name" value="Zn peptidases"/>
    <property type="match status" value="2"/>
</dbReference>
<reference evidence="17 18" key="1">
    <citation type="journal article" date="2018" name="Parasitology">
        <title>The reduced genome of Candidatus Kinetoplastibacterium sorsogonicusi, the endosymbiont of Kentomonas sorsogonicus (Trypanosomatidae): loss of the haem-synthesis pathway.</title>
        <authorList>
            <person name="Silva F.M."/>
            <person name="Kostygov A.Y."/>
            <person name="Spodareva V.V."/>
            <person name="Butenko A."/>
            <person name="Tossou R."/>
            <person name="Lukes J."/>
            <person name="Yurchenko V."/>
            <person name="Alves J.M.P."/>
        </authorList>
    </citation>
    <scope>NUCLEOTIDE SEQUENCE [LARGE SCALE GENOMIC DNA]</scope>
    <source>
        <strain evidence="17 18">MF-08</strain>
    </source>
</reference>
<name>A0A3S7J9K7_9PROT</name>
<evidence type="ECO:0000256" key="6">
    <source>
        <dbReference type="ARBA" id="ARBA00022605"/>
    </source>
</evidence>
<evidence type="ECO:0000259" key="16">
    <source>
        <dbReference type="Pfam" id="PF07687"/>
    </source>
</evidence>
<dbReference type="KEGG" id="kso:CKSOR_00227"/>
<protein>
    <recommendedName>
        <fullName evidence="5 15">Succinyl-diaminopimelate desuccinylase</fullName>
        <shortName evidence="15">SDAP desuccinylase</shortName>
        <ecNumber evidence="4 15">3.5.1.18</ecNumber>
    </recommendedName>
    <alternativeName>
        <fullName evidence="13 15">N-succinyl-LL-2,6-diaminoheptanedioate amidohydrolase</fullName>
    </alternativeName>
</protein>
<keyword evidence="10 15" id="KW-0220">Diaminopimelate biosynthesis</keyword>
<evidence type="ECO:0000256" key="14">
    <source>
        <dbReference type="ARBA" id="ARBA00051301"/>
    </source>
</evidence>
<evidence type="ECO:0000256" key="2">
    <source>
        <dbReference type="ARBA" id="ARBA00006746"/>
    </source>
</evidence>
<dbReference type="AlphaFoldDB" id="A0A3S7J9K7"/>
<evidence type="ECO:0000256" key="1">
    <source>
        <dbReference type="ARBA" id="ARBA00005130"/>
    </source>
</evidence>
<dbReference type="RefSeq" id="WP_108673768.1">
    <property type="nucleotide sequence ID" value="NZ_CP025628.1"/>
</dbReference>
<evidence type="ECO:0000256" key="11">
    <source>
        <dbReference type="ARBA" id="ARBA00023154"/>
    </source>
</evidence>
<keyword evidence="11 15" id="KW-0457">Lysine biosynthesis</keyword>
<dbReference type="GO" id="GO:0050897">
    <property type="term" value="F:cobalt ion binding"/>
    <property type="evidence" value="ECO:0007669"/>
    <property type="project" value="UniProtKB-UniRule"/>
</dbReference>
<evidence type="ECO:0000256" key="3">
    <source>
        <dbReference type="ARBA" id="ARBA00011738"/>
    </source>
</evidence>
<feature type="domain" description="Peptidase M20 dimerisation" evidence="16">
    <location>
        <begin position="178"/>
        <end position="281"/>
    </location>
</feature>
<feature type="binding site" evidence="15">
    <location>
        <position position="136"/>
    </location>
    <ligand>
        <name>Zn(2+)</name>
        <dbReference type="ChEBI" id="CHEBI:29105"/>
        <label>2</label>
    </ligand>
</feature>
<dbReference type="Pfam" id="PF01546">
    <property type="entry name" value="Peptidase_M20"/>
    <property type="match status" value="1"/>
</dbReference>
<accession>A0A3S7J9K7</accession>
<dbReference type="Gene3D" id="3.30.70.360">
    <property type="match status" value="1"/>
</dbReference>
<dbReference type="Pfam" id="PF07687">
    <property type="entry name" value="M20_dimer"/>
    <property type="match status" value="1"/>
</dbReference>
<comment type="pathway">
    <text evidence="1 15">Amino-acid biosynthesis; L-lysine biosynthesis via DAP pathway; LL-2,6-diaminopimelate from (S)-tetrahydrodipicolinate (succinylase route): step 3/3.</text>
</comment>
<evidence type="ECO:0000256" key="15">
    <source>
        <dbReference type="HAMAP-Rule" id="MF_01690"/>
    </source>
</evidence>
<evidence type="ECO:0000256" key="10">
    <source>
        <dbReference type="ARBA" id="ARBA00022915"/>
    </source>
</evidence>
<feature type="binding site" evidence="15">
    <location>
        <position position="100"/>
    </location>
    <ligand>
        <name>Zn(2+)</name>
        <dbReference type="ChEBI" id="CHEBI:29105"/>
        <label>1</label>
    </ligand>
</feature>
<dbReference type="SUPFAM" id="SSF55031">
    <property type="entry name" value="Bacterial exopeptidase dimerisation domain"/>
    <property type="match status" value="1"/>
</dbReference>
<feature type="active site" description="Proton acceptor" evidence="15">
    <location>
        <position position="135"/>
    </location>
</feature>
<dbReference type="GO" id="GO:0006526">
    <property type="term" value="P:L-arginine biosynthetic process"/>
    <property type="evidence" value="ECO:0007669"/>
    <property type="project" value="TreeGrafter"/>
</dbReference>
<dbReference type="EMBL" id="CP025628">
    <property type="protein sequence ID" value="AWD32350.1"/>
    <property type="molecule type" value="Genomic_DNA"/>
</dbReference>
<feature type="active site" evidence="15">
    <location>
        <position position="69"/>
    </location>
</feature>
<feature type="binding site" evidence="15">
    <location>
        <position position="164"/>
    </location>
    <ligand>
        <name>Zn(2+)</name>
        <dbReference type="ChEBI" id="CHEBI:29105"/>
        <label>1</label>
    </ligand>
</feature>
<dbReference type="Proteomes" id="UP000266796">
    <property type="component" value="Chromosome"/>
</dbReference>
<evidence type="ECO:0000313" key="18">
    <source>
        <dbReference type="Proteomes" id="UP000266796"/>
    </source>
</evidence>
<dbReference type="InterPro" id="IPR036264">
    <property type="entry name" value="Bact_exopeptidase_dim_dom"/>
</dbReference>